<dbReference type="GO" id="GO:0052621">
    <property type="term" value="F:diguanylate cyclase activity"/>
    <property type="evidence" value="ECO:0007669"/>
    <property type="project" value="TreeGrafter"/>
</dbReference>
<dbReference type="AlphaFoldDB" id="X1TGR8"/>
<dbReference type="InterPro" id="IPR043128">
    <property type="entry name" value="Rev_trsase/Diguanyl_cyclase"/>
</dbReference>
<gene>
    <name evidence="2" type="ORF">S12H4_19961</name>
</gene>
<dbReference type="PANTHER" id="PTHR45138:SF24">
    <property type="entry name" value="DIGUANYLATE CYCLASE DGCC-RELATED"/>
    <property type="match status" value="1"/>
</dbReference>
<dbReference type="SMART" id="SM00267">
    <property type="entry name" value="GGDEF"/>
    <property type="match status" value="1"/>
</dbReference>
<sequence>VPLICQDRVVGVLNLADKMDGSHFESGDIALIELFSQLVGASIGNIKLFEKIQRQAATDGLTGLVNHKTFYEILEKELWRSRRYGGQISLIMVDIDNLKKINDDYGHRAGDKVIKEISKRIKECIRQIDTAARYGGDEFAVILLNTSLIDASVVAKRMLDAVSRIPMACNKEKIALSISVGLGQYDAEASPEDITSRSDKALYAAKQAGKNTVRIFEPSKNSL</sequence>
<comment type="caution">
    <text evidence="2">The sequence shown here is derived from an EMBL/GenBank/DDBJ whole genome shotgun (WGS) entry which is preliminary data.</text>
</comment>
<evidence type="ECO:0000313" key="2">
    <source>
        <dbReference type="EMBL" id="GAI86790.1"/>
    </source>
</evidence>
<dbReference type="GO" id="GO:1902201">
    <property type="term" value="P:negative regulation of bacterial-type flagellum-dependent cell motility"/>
    <property type="evidence" value="ECO:0007669"/>
    <property type="project" value="TreeGrafter"/>
</dbReference>
<name>X1TGR8_9ZZZZ</name>
<dbReference type="PROSITE" id="PS50887">
    <property type="entry name" value="GGDEF"/>
    <property type="match status" value="1"/>
</dbReference>
<feature type="non-terminal residue" evidence="2">
    <location>
        <position position="1"/>
    </location>
</feature>
<dbReference type="GO" id="GO:0043709">
    <property type="term" value="P:cell adhesion involved in single-species biofilm formation"/>
    <property type="evidence" value="ECO:0007669"/>
    <property type="project" value="TreeGrafter"/>
</dbReference>
<dbReference type="NCBIfam" id="TIGR00254">
    <property type="entry name" value="GGDEF"/>
    <property type="match status" value="1"/>
</dbReference>
<dbReference type="GO" id="GO:0005886">
    <property type="term" value="C:plasma membrane"/>
    <property type="evidence" value="ECO:0007669"/>
    <property type="project" value="TreeGrafter"/>
</dbReference>
<accession>X1TGR8</accession>
<dbReference type="SUPFAM" id="SSF55073">
    <property type="entry name" value="Nucleotide cyclase"/>
    <property type="match status" value="1"/>
</dbReference>
<dbReference type="FunFam" id="3.30.70.270:FF:000001">
    <property type="entry name" value="Diguanylate cyclase domain protein"/>
    <property type="match status" value="1"/>
</dbReference>
<evidence type="ECO:0000259" key="1">
    <source>
        <dbReference type="PROSITE" id="PS50887"/>
    </source>
</evidence>
<dbReference type="PANTHER" id="PTHR45138">
    <property type="entry name" value="REGULATORY COMPONENTS OF SENSORY TRANSDUCTION SYSTEM"/>
    <property type="match status" value="1"/>
</dbReference>
<feature type="domain" description="GGDEF" evidence="1">
    <location>
        <begin position="86"/>
        <end position="218"/>
    </location>
</feature>
<dbReference type="EMBL" id="BARW01010050">
    <property type="protein sequence ID" value="GAI86790.1"/>
    <property type="molecule type" value="Genomic_DNA"/>
</dbReference>
<protein>
    <recommendedName>
        <fullName evidence="1">GGDEF domain-containing protein</fullName>
    </recommendedName>
</protein>
<dbReference type="InterPro" id="IPR029787">
    <property type="entry name" value="Nucleotide_cyclase"/>
</dbReference>
<dbReference type="CDD" id="cd01949">
    <property type="entry name" value="GGDEF"/>
    <property type="match status" value="1"/>
</dbReference>
<dbReference type="InterPro" id="IPR000160">
    <property type="entry name" value="GGDEF_dom"/>
</dbReference>
<dbReference type="InterPro" id="IPR050469">
    <property type="entry name" value="Diguanylate_Cyclase"/>
</dbReference>
<dbReference type="Gene3D" id="3.30.450.40">
    <property type="match status" value="1"/>
</dbReference>
<organism evidence="2">
    <name type="scientific">marine sediment metagenome</name>
    <dbReference type="NCBI Taxonomy" id="412755"/>
    <lineage>
        <taxon>unclassified sequences</taxon>
        <taxon>metagenomes</taxon>
        <taxon>ecological metagenomes</taxon>
    </lineage>
</organism>
<dbReference type="SUPFAM" id="SSF55781">
    <property type="entry name" value="GAF domain-like"/>
    <property type="match status" value="1"/>
</dbReference>
<dbReference type="Pfam" id="PF00990">
    <property type="entry name" value="GGDEF"/>
    <property type="match status" value="1"/>
</dbReference>
<reference evidence="2" key="1">
    <citation type="journal article" date="2014" name="Front. Microbiol.">
        <title>High frequency of phylogenetically diverse reductive dehalogenase-homologous genes in deep subseafloor sedimentary metagenomes.</title>
        <authorList>
            <person name="Kawai M."/>
            <person name="Futagami T."/>
            <person name="Toyoda A."/>
            <person name="Takaki Y."/>
            <person name="Nishi S."/>
            <person name="Hori S."/>
            <person name="Arai W."/>
            <person name="Tsubouchi T."/>
            <person name="Morono Y."/>
            <person name="Uchiyama I."/>
            <person name="Ito T."/>
            <person name="Fujiyama A."/>
            <person name="Inagaki F."/>
            <person name="Takami H."/>
        </authorList>
    </citation>
    <scope>NUCLEOTIDE SEQUENCE</scope>
    <source>
        <strain evidence="2">Expedition CK06-06</strain>
    </source>
</reference>
<dbReference type="Gene3D" id="3.30.70.270">
    <property type="match status" value="1"/>
</dbReference>
<proteinExistence type="predicted"/>
<dbReference type="InterPro" id="IPR029016">
    <property type="entry name" value="GAF-like_dom_sf"/>
</dbReference>